<dbReference type="OrthoDB" id="10262720at2759"/>
<organism evidence="3 4">
    <name type="scientific">Streblomastix strix</name>
    <dbReference type="NCBI Taxonomy" id="222440"/>
    <lineage>
        <taxon>Eukaryota</taxon>
        <taxon>Metamonada</taxon>
        <taxon>Preaxostyla</taxon>
        <taxon>Oxymonadida</taxon>
        <taxon>Streblomastigidae</taxon>
        <taxon>Streblomastix</taxon>
    </lineage>
</organism>
<keyword evidence="1" id="KW-0547">Nucleotide-binding</keyword>
<evidence type="ECO:0000313" key="4">
    <source>
        <dbReference type="Proteomes" id="UP000324800"/>
    </source>
</evidence>
<dbReference type="PRINTS" id="PR00301">
    <property type="entry name" value="HEATSHOCK70"/>
</dbReference>
<dbReference type="GO" id="GO:0005524">
    <property type="term" value="F:ATP binding"/>
    <property type="evidence" value="ECO:0007669"/>
    <property type="project" value="UniProtKB-KW"/>
</dbReference>
<name>A0A5J4W8C6_9EUKA</name>
<dbReference type="PANTHER" id="PTHR45639:SF28">
    <property type="entry name" value="HEAT SHOCK PROTEIN-LIKE PROTEIN"/>
    <property type="match status" value="1"/>
</dbReference>
<dbReference type="GO" id="GO:0005634">
    <property type="term" value="C:nucleus"/>
    <property type="evidence" value="ECO:0007669"/>
    <property type="project" value="TreeGrafter"/>
</dbReference>
<dbReference type="InterPro" id="IPR043129">
    <property type="entry name" value="ATPase_NBD"/>
</dbReference>
<dbReference type="InterPro" id="IPR013126">
    <property type="entry name" value="Hsp_70_fam"/>
</dbReference>
<keyword evidence="2" id="KW-0067">ATP-binding</keyword>
<dbReference type="PANTHER" id="PTHR45639">
    <property type="entry name" value="HSC70CB, ISOFORM G-RELATED"/>
    <property type="match status" value="1"/>
</dbReference>
<dbReference type="Proteomes" id="UP000324800">
    <property type="component" value="Unassembled WGS sequence"/>
</dbReference>
<protein>
    <submittedName>
        <fullName evidence="3">Putative Hsp70 chaperone Hsp88</fullName>
    </submittedName>
</protein>
<evidence type="ECO:0000256" key="2">
    <source>
        <dbReference type="ARBA" id="ARBA00022840"/>
    </source>
</evidence>
<dbReference type="Pfam" id="PF00012">
    <property type="entry name" value="HSP70"/>
    <property type="match status" value="1"/>
</dbReference>
<accession>A0A5J4W8C6</accession>
<gene>
    <name evidence="3" type="ORF">EZS28_013342</name>
</gene>
<dbReference type="AlphaFoldDB" id="A0A5J4W8C6"/>
<dbReference type="EMBL" id="SNRW01002983">
    <property type="protein sequence ID" value="KAA6391134.1"/>
    <property type="molecule type" value="Genomic_DNA"/>
</dbReference>
<proteinExistence type="predicted"/>
<dbReference type="SUPFAM" id="SSF53067">
    <property type="entry name" value="Actin-like ATPase domain"/>
    <property type="match status" value="2"/>
</dbReference>
<dbReference type="Gene3D" id="3.90.640.10">
    <property type="entry name" value="Actin, Chain A, domain 4"/>
    <property type="match status" value="1"/>
</dbReference>
<comment type="caution">
    <text evidence="3">The sequence shown here is derived from an EMBL/GenBank/DDBJ whole genome shotgun (WGS) entry which is preliminary data.</text>
</comment>
<dbReference type="Gene3D" id="3.30.30.30">
    <property type="match status" value="1"/>
</dbReference>
<sequence>MVIQIQAKYLKHFDSENAFGIDLGSQKSVICAGLNSYLSNAVISKENKNFLSCALNLDHCRSTQTRILLDGTERSVGAQVEGRKDALYGFKSLLGCFRRNNALIGDNKNQFEHSSYTAKYGREGKSNFSSEQIAAMYLRKILYGIKFPGDIPPEFANAPQESDMSIQFDKPPSIVLSVPTFWKQSQREALLTAAKVAEIDVLSLVHDTTAAAVCFACTRLPPNAGLRTPYQLIIADFGSQGLQISIFRIAKTLHGLTITALAHSWSCNVGGDNIDHIVAAYLTQKLSLQYKQQSHRFVPDQNQNQDNNNNNTKQLNDEVQKSQIRLIKAAERVKRTLSGVPAINESFELLPDFDVQLQMTREELEKLINGIDLEIKNTVESALMQALDKNSIELVGAQSRMPFLQRSLEIAINDQLSKLSIQQSPESAHPKLILSHQLNTDESVSWGCAKLAQLQAKTVSANQTRIYNSTIPLPADRARADAELNAILSMTAKDQV</sequence>
<evidence type="ECO:0000313" key="3">
    <source>
        <dbReference type="EMBL" id="KAA6391134.1"/>
    </source>
</evidence>
<dbReference type="Gene3D" id="3.30.420.40">
    <property type="match status" value="2"/>
</dbReference>
<dbReference type="GO" id="GO:0140662">
    <property type="term" value="F:ATP-dependent protein folding chaperone"/>
    <property type="evidence" value="ECO:0007669"/>
    <property type="project" value="InterPro"/>
</dbReference>
<reference evidence="3 4" key="1">
    <citation type="submission" date="2019-03" db="EMBL/GenBank/DDBJ databases">
        <title>Single cell metagenomics reveals metabolic interactions within the superorganism composed of flagellate Streblomastix strix and complex community of Bacteroidetes bacteria on its surface.</title>
        <authorList>
            <person name="Treitli S.C."/>
            <person name="Kolisko M."/>
            <person name="Husnik F."/>
            <person name="Keeling P."/>
            <person name="Hampl V."/>
        </authorList>
    </citation>
    <scope>NUCLEOTIDE SEQUENCE [LARGE SCALE GENOMIC DNA]</scope>
    <source>
        <strain evidence="3">ST1C</strain>
    </source>
</reference>
<evidence type="ECO:0000256" key="1">
    <source>
        <dbReference type="ARBA" id="ARBA00022741"/>
    </source>
</evidence>
<dbReference type="GO" id="GO:0005829">
    <property type="term" value="C:cytosol"/>
    <property type="evidence" value="ECO:0007669"/>
    <property type="project" value="TreeGrafter"/>
</dbReference>